<dbReference type="FunCoup" id="A0A1B1YSI1">
    <property type="interactions" value="251"/>
</dbReference>
<dbReference type="PANTHER" id="PTHR12526">
    <property type="entry name" value="GLYCOSYLTRANSFERASE"/>
    <property type="match status" value="1"/>
</dbReference>
<dbReference type="STRING" id="1810504.PG2T_06280"/>
<evidence type="ECO:0000313" key="3">
    <source>
        <dbReference type="Proteomes" id="UP000092952"/>
    </source>
</evidence>
<dbReference type="SUPFAM" id="SSF53756">
    <property type="entry name" value="UDP-Glycosyltransferase/glycogen phosphorylase"/>
    <property type="match status" value="1"/>
</dbReference>
<dbReference type="KEGG" id="gbi:PG2T_06280"/>
<dbReference type="OrthoDB" id="6713459at2"/>
<dbReference type="Pfam" id="PF13692">
    <property type="entry name" value="Glyco_trans_1_4"/>
    <property type="match status" value="1"/>
</dbReference>
<dbReference type="AlphaFoldDB" id="A0A1B1YSI1"/>
<dbReference type="RefSeq" id="WP_068803526.1">
    <property type="nucleotide sequence ID" value="NZ_CP014671.1"/>
</dbReference>
<feature type="domain" description="Glycosyltransferase subfamily 4-like N-terminal" evidence="1">
    <location>
        <begin position="30"/>
        <end position="173"/>
    </location>
</feature>
<proteinExistence type="predicted"/>
<evidence type="ECO:0000259" key="1">
    <source>
        <dbReference type="Pfam" id="PF13439"/>
    </source>
</evidence>
<gene>
    <name evidence="2" type="ORF">PG2T_06280</name>
</gene>
<evidence type="ECO:0000313" key="2">
    <source>
        <dbReference type="EMBL" id="ANX03840.1"/>
    </source>
</evidence>
<dbReference type="InterPro" id="IPR028098">
    <property type="entry name" value="Glyco_trans_4-like_N"/>
</dbReference>
<protein>
    <recommendedName>
        <fullName evidence="1">Glycosyltransferase subfamily 4-like N-terminal domain-containing protein</fullName>
    </recommendedName>
</protein>
<organism evidence="2 3">
    <name type="scientific">Immundisolibacter cernigliae</name>
    <dbReference type="NCBI Taxonomy" id="1810504"/>
    <lineage>
        <taxon>Bacteria</taxon>
        <taxon>Pseudomonadati</taxon>
        <taxon>Pseudomonadota</taxon>
        <taxon>Gammaproteobacteria</taxon>
        <taxon>Immundisolibacterales</taxon>
        <taxon>Immundisolibacteraceae</taxon>
        <taxon>Immundisolibacter</taxon>
    </lineage>
</organism>
<name>A0A1B1YSI1_9GAMM</name>
<dbReference type="GO" id="GO:0016757">
    <property type="term" value="F:glycosyltransferase activity"/>
    <property type="evidence" value="ECO:0007669"/>
    <property type="project" value="UniProtKB-ARBA"/>
</dbReference>
<reference evidence="3" key="1">
    <citation type="submission" date="2016-03" db="EMBL/GenBank/DDBJ databases">
        <title>Complete genome sequence of Solimmundus cernigliae, representing a novel lineage of polycyclic aromatic hydrocarbon degraders within the Gammaproteobacteria.</title>
        <authorList>
            <person name="Singleton D.R."/>
            <person name="Dickey A.N."/>
            <person name="Scholl E.H."/>
            <person name="Wright F.A."/>
            <person name="Aitken M.D."/>
        </authorList>
    </citation>
    <scope>NUCLEOTIDE SEQUENCE [LARGE SCALE GENOMIC DNA]</scope>
    <source>
        <strain evidence="3">TR3.2</strain>
    </source>
</reference>
<dbReference type="Proteomes" id="UP000092952">
    <property type="component" value="Chromosome"/>
</dbReference>
<dbReference type="EMBL" id="CP014671">
    <property type="protein sequence ID" value="ANX03840.1"/>
    <property type="molecule type" value="Genomic_DNA"/>
</dbReference>
<dbReference type="Gene3D" id="3.40.50.2000">
    <property type="entry name" value="Glycogen Phosphorylase B"/>
    <property type="match status" value="2"/>
</dbReference>
<keyword evidence="3" id="KW-1185">Reference proteome</keyword>
<dbReference type="CDD" id="cd03801">
    <property type="entry name" value="GT4_PimA-like"/>
    <property type="match status" value="1"/>
</dbReference>
<dbReference type="InParanoid" id="A0A1B1YSI1"/>
<sequence>MPAVEQSLRVLHLCPDTRYLTELFALYREALDQPPFQSTVVFLRGKPDAALAQHMGERVQFLNLSRNALEGLRLPALWRLWRSCRGQRFDLVVAHRFKALTLGLALYRLRVARHVFGVVHEMGQFDGHRRRVIERARKAPLTLIGVSDAVVADLAARFPSFPTARLKALPNTVVDHALLTRGQACAVLRLAPDRFWFGAIGRLVSVKGYDLLLRAFAPLAHEIPRLGLALVGTGREEAALRALSHDLGIEEQVAFCGWREDVRSLLGAFEVCVFPSREEGFGLAIAEAMVAERPVIASAVGGVPELLGDEALLVPPDEPAALTAALRRLYDDPALREAMGAALRARWQAQFSPTQFARRLQAFAREAAGAAR</sequence>
<accession>A0A1B1YSI1</accession>
<dbReference type="Pfam" id="PF13439">
    <property type="entry name" value="Glyco_transf_4"/>
    <property type="match status" value="1"/>
</dbReference>